<name>A0AAX6NEP9_PRIAR</name>
<reference evidence="2" key="2">
    <citation type="submission" date="2022-12" db="EMBL/GenBank/DDBJ databases">
        <authorList>
            <person name="Dechsakulwatana C."/>
            <person name="Rungsihiranrut A."/>
            <person name="Muangchinda C."/>
            <person name="Ningthoujam R."/>
            <person name="Klankeo P."/>
            <person name="Pinyakong O."/>
        </authorList>
    </citation>
    <scope>NUCLEOTIDE SEQUENCE</scope>
    <source>
        <strain evidence="2">TL01-2</strain>
    </source>
</reference>
<evidence type="ECO:0000313" key="3">
    <source>
        <dbReference type="Proteomes" id="UP001269400"/>
    </source>
</evidence>
<proteinExistence type="predicted"/>
<dbReference type="EMBL" id="JAPTGD010000002">
    <property type="protein sequence ID" value="MDU9693975.1"/>
    <property type="molecule type" value="Genomic_DNA"/>
</dbReference>
<protein>
    <recommendedName>
        <fullName evidence="4">Transmembrane protein</fullName>
    </recommendedName>
</protein>
<feature type="transmembrane region" description="Helical" evidence="1">
    <location>
        <begin position="65"/>
        <end position="83"/>
    </location>
</feature>
<gene>
    <name evidence="2" type="ORF">O0Q50_22600</name>
</gene>
<sequence>MIYDRAFEDAQEANRSDEEIDAEVAEEMEMHDANAKGVMFIAMAIGLLFFSILAQGALVGYSVNYTPFVIIGFILTGVFMYMANGSNAFLNGLFYVGCFAIATRFFAVIVEYYEGVPYVNYIMADTTHLGDLIKYTFFYFVYICLVPYGLMKLVTMMVREFKTPKQQEKKLNI</sequence>
<feature type="transmembrane region" description="Helical" evidence="1">
    <location>
        <begin position="38"/>
        <end position="59"/>
    </location>
</feature>
<accession>A0AAX6NEP9</accession>
<evidence type="ECO:0000313" key="2">
    <source>
        <dbReference type="EMBL" id="MDU9693975.1"/>
    </source>
</evidence>
<dbReference type="RefSeq" id="WP_316911192.1">
    <property type="nucleotide sequence ID" value="NZ_JAPTGD010000002.1"/>
</dbReference>
<feature type="transmembrane region" description="Helical" evidence="1">
    <location>
        <begin position="132"/>
        <end position="151"/>
    </location>
</feature>
<keyword evidence="1" id="KW-0472">Membrane</keyword>
<dbReference type="Proteomes" id="UP001269400">
    <property type="component" value="Unassembled WGS sequence"/>
</dbReference>
<reference evidence="2" key="1">
    <citation type="journal article" date="2022" name="J Environ Chem Eng">
        <title>Biodegradation of petroleum oil using a constructed nonpathogenic and heavy metal-tolerant bacterial consortium isolated from marine sponges.</title>
        <authorList>
            <person name="Dechsakulwatana C."/>
            <person name="Rungsihiranrut A."/>
            <person name="Muangchinda C."/>
            <person name="Ningthoujam R."/>
            <person name="Klankeo P."/>
            <person name="Pinyakong O."/>
        </authorList>
    </citation>
    <scope>NUCLEOTIDE SEQUENCE</scope>
    <source>
        <strain evidence="2">TL01-2</strain>
    </source>
</reference>
<keyword evidence="1" id="KW-0812">Transmembrane</keyword>
<feature type="transmembrane region" description="Helical" evidence="1">
    <location>
        <begin position="92"/>
        <end position="112"/>
    </location>
</feature>
<keyword evidence="1" id="KW-1133">Transmembrane helix</keyword>
<comment type="caution">
    <text evidence="2">The sequence shown here is derived from an EMBL/GenBank/DDBJ whole genome shotgun (WGS) entry which is preliminary data.</text>
</comment>
<evidence type="ECO:0000256" key="1">
    <source>
        <dbReference type="SAM" id="Phobius"/>
    </source>
</evidence>
<evidence type="ECO:0008006" key="4">
    <source>
        <dbReference type="Google" id="ProtNLM"/>
    </source>
</evidence>
<organism evidence="2 3">
    <name type="scientific">Priestia aryabhattai</name>
    <name type="common">Bacillus aryabhattai</name>
    <dbReference type="NCBI Taxonomy" id="412384"/>
    <lineage>
        <taxon>Bacteria</taxon>
        <taxon>Bacillati</taxon>
        <taxon>Bacillota</taxon>
        <taxon>Bacilli</taxon>
        <taxon>Bacillales</taxon>
        <taxon>Bacillaceae</taxon>
        <taxon>Priestia</taxon>
    </lineage>
</organism>
<dbReference type="AlphaFoldDB" id="A0AAX6NEP9"/>